<feature type="chain" id="PRO_5032270341" evidence="1">
    <location>
        <begin position="26"/>
        <end position="800"/>
    </location>
</feature>
<keyword evidence="3" id="KW-1185">Reference proteome</keyword>
<dbReference type="Pfam" id="PF13585">
    <property type="entry name" value="CHU_C"/>
    <property type="match status" value="1"/>
</dbReference>
<reference evidence="2 3" key="1">
    <citation type="submission" date="2020-08" db="EMBL/GenBank/DDBJ databases">
        <title>Genomic Encyclopedia of Type Strains, Phase IV (KMG-IV): sequencing the most valuable type-strain genomes for metagenomic binning, comparative biology and taxonomic classification.</title>
        <authorList>
            <person name="Goeker M."/>
        </authorList>
    </citation>
    <scope>NUCLEOTIDE SEQUENCE [LARGE SCALE GENOMIC DNA]</scope>
    <source>
        <strain evidence="2 3">DSM 105074</strain>
    </source>
</reference>
<name>A0A840TS99_9BACT</name>
<dbReference type="NCBIfam" id="TIGR04131">
    <property type="entry name" value="Bac_Flav_CTERM"/>
    <property type="match status" value="1"/>
</dbReference>
<dbReference type="InterPro" id="IPR026341">
    <property type="entry name" value="T9SS_type_B"/>
</dbReference>
<dbReference type="Gene3D" id="2.60.40.10">
    <property type="entry name" value="Immunoglobulins"/>
    <property type="match status" value="2"/>
</dbReference>
<protein>
    <submittedName>
        <fullName evidence="2">Gliding motility-associated-like protein</fullName>
    </submittedName>
</protein>
<dbReference type="InterPro" id="IPR013783">
    <property type="entry name" value="Ig-like_fold"/>
</dbReference>
<dbReference type="Proteomes" id="UP000557307">
    <property type="component" value="Unassembled WGS sequence"/>
</dbReference>
<evidence type="ECO:0000313" key="3">
    <source>
        <dbReference type="Proteomes" id="UP000557307"/>
    </source>
</evidence>
<proteinExistence type="predicted"/>
<keyword evidence="1" id="KW-0732">Signal</keyword>
<dbReference type="InterPro" id="IPR036179">
    <property type="entry name" value="Ig-like_dom_sf"/>
</dbReference>
<evidence type="ECO:0000256" key="1">
    <source>
        <dbReference type="SAM" id="SignalP"/>
    </source>
</evidence>
<dbReference type="RefSeq" id="WP_184171578.1">
    <property type="nucleotide sequence ID" value="NZ_JACHGF010000001.1"/>
</dbReference>
<dbReference type="SUPFAM" id="SSF48726">
    <property type="entry name" value="Immunoglobulin"/>
    <property type="match status" value="1"/>
</dbReference>
<gene>
    <name evidence="2" type="ORF">HNQ92_000949</name>
</gene>
<comment type="caution">
    <text evidence="2">The sequence shown here is derived from an EMBL/GenBank/DDBJ whole genome shotgun (WGS) entry which is preliminary data.</text>
</comment>
<accession>A0A840TS99</accession>
<evidence type="ECO:0000313" key="2">
    <source>
        <dbReference type="EMBL" id="MBB5282828.1"/>
    </source>
</evidence>
<sequence length="800" mass="86781">MTKQTVKRTLRLLAGLVVLASSAQASHIIGGNMTLSPKAGQPEVYTLCVVLYYDANSNDPSADQRELTASIFRKRDNQRLSDILLPRTGQQPVTFTNPGCALSRNLQIRAVTFCTELRLPVGQYNDSGGYYASWERCCLSSAVTNLSNAGTSSLVLYTEFPPLTVANHSPVFVPANGEILCRNQPHQLEAGATDADGDQLRYRLETPFNSTRPPFNIDPLAAPTAGPYPKSEWANGYGLAAVIPGSPALRLDAQTGTLTLTPNQTGLFVFRVVAEEYRAGQKIGEVHRDFQLLVIDCPDDNPPPVSLTEVRYPPGTSVNDQNGHVDITICQGDEIFLKAEEDPRWAYQWRRNGINLDNGQAASITLTQEGTYSVTKSFANRCGNVSISGEEFRVQFRAPDPLTLTPGPTANLCRDVPITLSAQVPGAAWTFGWEKDGQPLINAQDSVLVGVTQAGTYVVKATNRTTGCTTSDTVQLRVQERPAATVTAAATDFCEGSTLRLQANQAPDFTYRWYLNSTPLASAAAPQLDAEKGGVYSVEVTDAATGCSRRSEPFSIQEKSLPVVQFDSIPALCGQSDARLTLSALPAGGTFAGNGITGSTFSAHQAGVGTHPISYRYTGSNGCTRTLVREARVLPLPRAFLPGRKVILAGDDVLIKSSISEGSTYAWSPPDGLNDATLAEPTAAPTETTTYQLRVTSAEGCYSESEITIEVLTPVRIPNGFTPNGDGSNDVWILENIWEYPDCRVEVFNRWGNRVFRSEGYAQEWDGRLDGQELPAATYYYVIHLHEQLPPRNGSVTIFR</sequence>
<organism evidence="2 3">
    <name type="scientific">Rhabdobacter roseus</name>
    <dbReference type="NCBI Taxonomy" id="1655419"/>
    <lineage>
        <taxon>Bacteria</taxon>
        <taxon>Pseudomonadati</taxon>
        <taxon>Bacteroidota</taxon>
        <taxon>Cytophagia</taxon>
        <taxon>Cytophagales</taxon>
        <taxon>Cytophagaceae</taxon>
        <taxon>Rhabdobacter</taxon>
    </lineage>
</organism>
<dbReference type="EMBL" id="JACHGF010000001">
    <property type="protein sequence ID" value="MBB5282828.1"/>
    <property type="molecule type" value="Genomic_DNA"/>
</dbReference>
<dbReference type="AlphaFoldDB" id="A0A840TS99"/>
<feature type="signal peptide" evidence="1">
    <location>
        <begin position="1"/>
        <end position="25"/>
    </location>
</feature>